<dbReference type="AlphaFoldDB" id="G8TWZ4"/>
<comment type="catalytic activity">
    <reaction evidence="12 13">
        <text>Endonucleolytic cleavage at a junction such as a reciprocal single-stranded crossover between two homologous DNA duplexes (Holliday junction).</text>
        <dbReference type="EC" id="3.1.21.10"/>
    </reaction>
</comment>
<dbReference type="GO" id="GO:0008821">
    <property type="term" value="F:crossover junction DNA endonuclease activity"/>
    <property type="evidence" value="ECO:0007669"/>
    <property type="project" value="UniProtKB-UniRule"/>
</dbReference>
<dbReference type="NCBIfam" id="NF000711">
    <property type="entry name" value="PRK00039.2-1"/>
    <property type="match status" value="1"/>
</dbReference>
<dbReference type="Proteomes" id="UP000005439">
    <property type="component" value="Chromosome"/>
</dbReference>
<dbReference type="EC" id="3.1.21.10" evidence="13 14"/>
<keyword evidence="11 13" id="KW-0234">DNA repair</keyword>
<feature type="binding site" evidence="13">
    <location>
        <position position="7"/>
    </location>
    <ligand>
        <name>Mg(2+)</name>
        <dbReference type="ChEBI" id="CHEBI:18420"/>
        <label>1</label>
    </ligand>
</feature>
<organism evidence="15 16">
    <name type="scientific">Sulfobacillus acidophilus (strain ATCC 700253 / DSM 10332 / NAL)</name>
    <dbReference type="NCBI Taxonomy" id="679936"/>
    <lineage>
        <taxon>Bacteria</taxon>
        <taxon>Bacillati</taxon>
        <taxon>Bacillota</taxon>
        <taxon>Clostridia</taxon>
        <taxon>Eubacteriales</taxon>
        <taxon>Clostridiales Family XVII. Incertae Sedis</taxon>
        <taxon>Sulfobacillus</taxon>
    </lineage>
</organism>
<evidence type="ECO:0000313" key="16">
    <source>
        <dbReference type="Proteomes" id="UP000005439"/>
    </source>
</evidence>
<protein>
    <recommendedName>
        <fullName evidence="13 14">Crossover junction endodeoxyribonuclease RuvC</fullName>
        <ecNumber evidence="13 14">3.1.21.10</ecNumber>
    </recommendedName>
    <alternativeName>
        <fullName evidence="13">Holliday junction nuclease RuvC</fullName>
    </alternativeName>
    <alternativeName>
        <fullName evidence="13">Holliday junction resolvase RuvC</fullName>
    </alternativeName>
</protein>
<proteinExistence type="inferred from homology"/>
<dbReference type="FunFam" id="3.30.420.10:FF:000002">
    <property type="entry name" value="Crossover junction endodeoxyribonuclease RuvC"/>
    <property type="match status" value="1"/>
</dbReference>
<dbReference type="PROSITE" id="PS01321">
    <property type="entry name" value="RUVC"/>
    <property type="match status" value="1"/>
</dbReference>
<dbReference type="Gene3D" id="3.30.420.10">
    <property type="entry name" value="Ribonuclease H-like superfamily/Ribonuclease H"/>
    <property type="match status" value="1"/>
</dbReference>
<evidence type="ECO:0000256" key="13">
    <source>
        <dbReference type="HAMAP-Rule" id="MF_00034"/>
    </source>
</evidence>
<comment type="function">
    <text evidence="13">The RuvA-RuvB-RuvC complex processes Holliday junction (HJ) DNA during genetic recombination and DNA repair. Endonuclease that resolves HJ intermediates. Cleaves cruciform DNA by making single-stranded nicks across the HJ at symmetrical positions within the homologous arms, yielding a 5'-phosphate and a 3'-hydroxyl group; requires a central core of homology in the junction. The consensus cleavage sequence is 5'-(A/T)TT(C/G)-3'. Cleavage occurs on the 3'-side of the TT dinucleotide at the point of strand exchange. HJ branch migration catalyzed by RuvA-RuvB allows RuvC to scan DNA until it finds its consensus sequence, where it cleaves and resolves the cruciform DNA.</text>
</comment>
<dbReference type="GO" id="GO:0006310">
    <property type="term" value="P:DNA recombination"/>
    <property type="evidence" value="ECO:0007669"/>
    <property type="project" value="UniProtKB-UniRule"/>
</dbReference>
<evidence type="ECO:0000256" key="14">
    <source>
        <dbReference type="NCBIfam" id="TIGR00228"/>
    </source>
</evidence>
<comment type="similarity">
    <text evidence="1 13">Belongs to the RuvC family.</text>
</comment>
<dbReference type="GO" id="GO:0048476">
    <property type="term" value="C:Holliday junction resolvase complex"/>
    <property type="evidence" value="ECO:0007669"/>
    <property type="project" value="UniProtKB-UniRule"/>
</dbReference>
<comment type="subunit">
    <text evidence="13">Homodimer which binds Holliday junction (HJ) DNA. The HJ becomes 2-fold symmetrical on binding to RuvC with unstacked arms; it has a different conformation from HJ DNA in complex with RuvA. In the full resolvosome a probable DNA-RuvA(4)-RuvB(12)-RuvC(2) complex forms which resolves the HJ.</text>
</comment>
<feature type="active site" evidence="13">
    <location>
        <position position="7"/>
    </location>
</feature>
<keyword evidence="7 13" id="KW-0378">Hydrolase</keyword>
<dbReference type="PANTHER" id="PTHR30194:SF3">
    <property type="entry name" value="CROSSOVER JUNCTION ENDODEOXYRIBONUCLEASE RUVC"/>
    <property type="match status" value="1"/>
</dbReference>
<name>G8TWZ4_SULAD</name>
<evidence type="ECO:0000256" key="12">
    <source>
        <dbReference type="ARBA" id="ARBA00029354"/>
    </source>
</evidence>
<evidence type="ECO:0000256" key="1">
    <source>
        <dbReference type="ARBA" id="ARBA00009518"/>
    </source>
</evidence>
<comment type="cofactor">
    <cofactor evidence="13">
        <name>Mg(2+)</name>
        <dbReference type="ChEBI" id="CHEBI:18420"/>
    </cofactor>
    <text evidence="13">Binds 2 Mg(2+) ion per subunit.</text>
</comment>
<dbReference type="KEGG" id="sap:Sulac_1405"/>
<dbReference type="PATRIC" id="fig|679936.5.peg.1471"/>
<keyword evidence="2 13" id="KW-0963">Cytoplasm</keyword>
<evidence type="ECO:0000256" key="10">
    <source>
        <dbReference type="ARBA" id="ARBA00023172"/>
    </source>
</evidence>
<evidence type="ECO:0000256" key="5">
    <source>
        <dbReference type="ARBA" id="ARBA00022759"/>
    </source>
</evidence>
<evidence type="ECO:0000256" key="3">
    <source>
        <dbReference type="ARBA" id="ARBA00022722"/>
    </source>
</evidence>
<keyword evidence="3 13" id="KW-0540">Nuclease</keyword>
<reference evidence="16" key="1">
    <citation type="submission" date="2011-12" db="EMBL/GenBank/DDBJ databases">
        <title>The complete genome of chromosome of Sulfobacillus acidophilus DSM 10332.</title>
        <authorList>
            <person name="Lucas S."/>
            <person name="Han J."/>
            <person name="Lapidus A."/>
            <person name="Bruce D."/>
            <person name="Goodwin L."/>
            <person name="Pitluck S."/>
            <person name="Peters L."/>
            <person name="Kyrpides N."/>
            <person name="Mavromatis K."/>
            <person name="Ivanova N."/>
            <person name="Mikhailova N."/>
            <person name="Chertkov O."/>
            <person name="Saunders E."/>
            <person name="Detter J.C."/>
            <person name="Tapia R."/>
            <person name="Han C."/>
            <person name="Land M."/>
            <person name="Hauser L."/>
            <person name="Markowitz V."/>
            <person name="Cheng J.-F."/>
            <person name="Hugenholtz P."/>
            <person name="Woyke T."/>
            <person name="Wu D."/>
            <person name="Pukall R."/>
            <person name="Gehrich-Schroeter G."/>
            <person name="Schneider S."/>
            <person name="Klenk H.-P."/>
            <person name="Eisen J.A."/>
        </authorList>
    </citation>
    <scope>NUCLEOTIDE SEQUENCE [LARGE SCALE GENOMIC DNA]</scope>
    <source>
        <strain evidence="16">ATCC 700253 / DSM 10332 / NAL</strain>
    </source>
</reference>
<evidence type="ECO:0000256" key="6">
    <source>
        <dbReference type="ARBA" id="ARBA00022763"/>
    </source>
</evidence>
<dbReference type="InterPro" id="IPR020563">
    <property type="entry name" value="X-over_junc_endoDNase_Mg_BS"/>
</dbReference>
<keyword evidence="5 13" id="KW-0255">Endonuclease</keyword>
<dbReference type="STRING" id="679936.Sulac_1405"/>
<feature type="active site" evidence="13">
    <location>
        <position position="67"/>
    </location>
</feature>
<evidence type="ECO:0000313" key="15">
    <source>
        <dbReference type="EMBL" id="AEW04902.1"/>
    </source>
</evidence>
<evidence type="ECO:0000256" key="2">
    <source>
        <dbReference type="ARBA" id="ARBA00022490"/>
    </source>
</evidence>
<dbReference type="GO" id="GO:0006281">
    <property type="term" value="P:DNA repair"/>
    <property type="evidence" value="ECO:0007669"/>
    <property type="project" value="UniProtKB-UniRule"/>
</dbReference>
<dbReference type="PANTHER" id="PTHR30194">
    <property type="entry name" value="CROSSOVER JUNCTION ENDODEOXYRIBONUCLEASE RUVC"/>
    <property type="match status" value="1"/>
</dbReference>
<dbReference type="SUPFAM" id="SSF53098">
    <property type="entry name" value="Ribonuclease H-like"/>
    <property type="match status" value="1"/>
</dbReference>
<gene>
    <name evidence="13" type="primary">ruvC</name>
    <name evidence="15" type="ordered locus">Sulac_1405</name>
</gene>
<dbReference type="Pfam" id="PF02075">
    <property type="entry name" value="RuvC"/>
    <property type="match status" value="1"/>
</dbReference>
<keyword evidence="8 13" id="KW-0460">Magnesium</keyword>
<feature type="binding site" evidence="13">
    <location>
        <position position="140"/>
    </location>
    <ligand>
        <name>Mg(2+)</name>
        <dbReference type="ChEBI" id="CHEBI:18420"/>
        <label>1</label>
    </ligand>
</feature>
<feature type="binding site" evidence="13">
    <location>
        <position position="67"/>
    </location>
    <ligand>
        <name>Mg(2+)</name>
        <dbReference type="ChEBI" id="CHEBI:18420"/>
        <label>2</label>
    </ligand>
</feature>
<dbReference type="CDD" id="cd16962">
    <property type="entry name" value="RuvC"/>
    <property type="match status" value="1"/>
</dbReference>
<evidence type="ECO:0000256" key="11">
    <source>
        <dbReference type="ARBA" id="ARBA00023204"/>
    </source>
</evidence>
<evidence type="ECO:0000256" key="4">
    <source>
        <dbReference type="ARBA" id="ARBA00022723"/>
    </source>
</evidence>
<reference evidence="15 16" key="2">
    <citation type="journal article" date="2012" name="Stand. Genomic Sci.">
        <title>Complete genome sequence of the moderately thermophilic mineral-sulfide-oxidizing firmicute Sulfobacillus acidophilus type strain (NAL(T)).</title>
        <authorList>
            <person name="Anderson I."/>
            <person name="Chertkov O."/>
            <person name="Chen A."/>
            <person name="Saunders E."/>
            <person name="Lapidus A."/>
            <person name="Nolan M."/>
            <person name="Lucas S."/>
            <person name="Hammon N."/>
            <person name="Deshpande S."/>
            <person name="Cheng J.F."/>
            <person name="Han C."/>
            <person name="Tapia R."/>
            <person name="Goodwin L.A."/>
            <person name="Pitluck S."/>
            <person name="Liolios K."/>
            <person name="Pagani I."/>
            <person name="Ivanova N."/>
            <person name="Mikhailova N."/>
            <person name="Pati A."/>
            <person name="Palaniappan K."/>
            <person name="Land M."/>
            <person name="Pan C."/>
            <person name="Rohde M."/>
            <person name="Pukall R."/>
            <person name="Goker M."/>
            <person name="Detter J.C."/>
            <person name="Woyke T."/>
            <person name="Bristow J."/>
            <person name="Eisen J.A."/>
            <person name="Markowitz V."/>
            <person name="Hugenholtz P."/>
            <person name="Kyrpides N.C."/>
            <person name="Klenk H.P."/>
            <person name="Mavromatis K."/>
        </authorList>
    </citation>
    <scope>NUCLEOTIDE SEQUENCE [LARGE SCALE GENOMIC DNA]</scope>
    <source>
        <strain evidence="16">ATCC 700253 / DSM 10332 / NAL</strain>
    </source>
</reference>
<keyword evidence="10 13" id="KW-0233">DNA recombination</keyword>
<keyword evidence="4 13" id="KW-0479">Metal-binding</keyword>
<dbReference type="HAMAP" id="MF_00034">
    <property type="entry name" value="RuvC"/>
    <property type="match status" value="1"/>
</dbReference>
<accession>G8TWZ4</accession>
<dbReference type="GO" id="GO:0005737">
    <property type="term" value="C:cytoplasm"/>
    <property type="evidence" value="ECO:0007669"/>
    <property type="project" value="UniProtKB-SubCell"/>
</dbReference>
<feature type="active site" evidence="13">
    <location>
        <position position="140"/>
    </location>
</feature>
<dbReference type="EMBL" id="CP003179">
    <property type="protein sequence ID" value="AEW04902.1"/>
    <property type="molecule type" value="Genomic_DNA"/>
</dbReference>
<evidence type="ECO:0000256" key="7">
    <source>
        <dbReference type="ARBA" id="ARBA00022801"/>
    </source>
</evidence>
<comment type="subcellular location">
    <subcellularLocation>
        <location evidence="13">Cytoplasm</location>
    </subcellularLocation>
</comment>
<sequence length="163" mass="17577">MRVLGIDPGTAILGWGVVEIQGVQATALDYGAVQTAKSLAAADRLAVIYSALQEIVARWQPEAAAVEKLYFGQNTRTALDVGQARGVALLVLAQNHLPMVELTPAEVKQAITGYGRADKSQMQRMVQRLLGLEAIPKPDDAADALAIALSGHDRHRMRDRWAP</sequence>
<dbReference type="InterPro" id="IPR002176">
    <property type="entry name" value="X-over_junc_endoDNase_RuvC"/>
</dbReference>
<dbReference type="NCBIfam" id="TIGR00228">
    <property type="entry name" value="ruvC"/>
    <property type="match status" value="1"/>
</dbReference>
<dbReference type="HOGENOM" id="CLU_091257_3_1_9"/>
<keyword evidence="6 13" id="KW-0227">DNA damage</keyword>
<evidence type="ECO:0000256" key="8">
    <source>
        <dbReference type="ARBA" id="ARBA00022842"/>
    </source>
</evidence>
<dbReference type="GO" id="GO:0000287">
    <property type="term" value="F:magnesium ion binding"/>
    <property type="evidence" value="ECO:0007669"/>
    <property type="project" value="UniProtKB-UniRule"/>
</dbReference>
<keyword evidence="16" id="KW-1185">Reference proteome</keyword>
<dbReference type="InterPro" id="IPR036397">
    <property type="entry name" value="RNaseH_sf"/>
</dbReference>
<keyword evidence="9 13" id="KW-0238">DNA-binding</keyword>
<dbReference type="PRINTS" id="PR00696">
    <property type="entry name" value="RSOLVASERUVC"/>
</dbReference>
<evidence type="ECO:0000256" key="9">
    <source>
        <dbReference type="ARBA" id="ARBA00023125"/>
    </source>
</evidence>
<dbReference type="InterPro" id="IPR012337">
    <property type="entry name" value="RNaseH-like_sf"/>
</dbReference>
<dbReference type="GO" id="GO:0003677">
    <property type="term" value="F:DNA binding"/>
    <property type="evidence" value="ECO:0007669"/>
    <property type="project" value="UniProtKB-KW"/>
</dbReference>